<dbReference type="GeneID" id="19270442"/>
<evidence type="ECO:0000256" key="1">
    <source>
        <dbReference type="ARBA" id="ARBA00004123"/>
    </source>
</evidence>
<evidence type="ECO:0000313" key="5">
    <source>
        <dbReference type="Proteomes" id="UP000030651"/>
    </source>
</evidence>
<proteinExistence type="predicted"/>
<dbReference type="GO" id="GO:0003677">
    <property type="term" value="F:DNA binding"/>
    <property type="evidence" value="ECO:0007669"/>
    <property type="project" value="InterPro"/>
</dbReference>
<dbReference type="STRING" id="1229662.W3XBT8"/>
<name>W3XBT8_PESFW</name>
<dbReference type="PANTHER" id="PTHR31001:SF90">
    <property type="entry name" value="CENTROMERE DNA-BINDING PROTEIN COMPLEX CBF3 SUBUNIT B"/>
    <property type="match status" value="1"/>
</dbReference>
<accession>W3XBT8</accession>
<dbReference type="Proteomes" id="UP000030651">
    <property type="component" value="Unassembled WGS sequence"/>
</dbReference>
<feature type="domain" description="Xylanolytic transcriptional activator regulatory" evidence="3">
    <location>
        <begin position="104"/>
        <end position="308"/>
    </location>
</feature>
<dbReference type="AlphaFoldDB" id="W3XBT8"/>
<dbReference type="OrthoDB" id="3014581at2759"/>
<evidence type="ECO:0000313" key="4">
    <source>
        <dbReference type="EMBL" id="ETS83553.1"/>
    </source>
</evidence>
<dbReference type="GO" id="GO:0008270">
    <property type="term" value="F:zinc ion binding"/>
    <property type="evidence" value="ECO:0007669"/>
    <property type="project" value="InterPro"/>
</dbReference>
<dbReference type="InterPro" id="IPR007219">
    <property type="entry name" value="XnlR_reg_dom"/>
</dbReference>
<dbReference type="eggNOG" id="ENOG502SJ9D">
    <property type="taxonomic scope" value="Eukaryota"/>
</dbReference>
<dbReference type="KEGG" id="pfy:PFICI_05429"/>
<dbReference type="GO" id="GO:0005634">
    <property type="term" value="C:nucleus"/>
    <property type="evidence" value="ECO:0007669"/>
    <property type="project" value="UniProtKB-SubCell"/>
</dbReference>
<dbReference type="PANTHER" id="PTHR31001">
    <property type="entry name" value="UNCHARACTERIZED TRANSCRIPTIONAL REGULATORY PROTEIN"/>
    <property type="match status" value="1"/>
</dbReference>
<keyword evidence="2" id="KW-0539">Nucleus</keyword>
<dbReference type="EMBL" id="KI912111">
    <property type="protein sequence ID" value="ETS83553.1"/>
    <property type="molecule type" value="Genomic_DNA"/>
</dbReference>
<dbReference type="RefSeq" id="XP_007832201.1">
    <property type="nucleotide sequence ID" value="XM_007834010.1"/>
</dbReference>
<evidence type="ECO:0000259" key="3">
    <source>
        <dbReference type="Pfam" id="PF04082"/>
    </source>
</evidence>
<dbReference type="GO" id="GO:0006351">
    <property type="term" value="P:DNA-templated transcription"/>
    <property type="evidence" value="ECO:0007669"/>
    <property type="project" value="InterPro"/>
</dbReference>
<evidence type="ECO:0000256" key="2">
    <source>
        <dbReference type="ARBA" id="ARBA00023242"/>
    </source>
</evidence>
<dbReference type="Pfam" id="PF04082">
    <property type="entry name" value="Fungal_trans"/>
    <property type="match status" value="1"/>
</dbReference>
<reference evidence="5" key="1">
    <citation type="journal article" date="2015" name="BMC Genomics">
        <title>Genomic and transcriptomic analysis of the endophytic fungus Pestalotiopsis fici reveals its lifestyle and high potential for synthesis of natural products.</title>
        <authorList>
            <person name="Wang X."/>
            <person name="Zhang X."/>
            <person name="Liu L."/>
            <person name="Xiang M."/>
            <person name="Wang W."/>
            <person name="Sun X."/>
            <person name="Che Y."/>
            <person name="Guo L."/>
            <person name="Liu G."/>
            <person name="Guo L."/>
            <person name="Wang C."/>
            <person name="Yin W.B."/>
            <person name="Stadler M."/>
            <person name="Zhang X."/>
            <person name="Liu X."/>
        </authorList>
    </citation>
    <scope>NUCLEOTIDE SEQUENCE [LARGE SCALE GENOMIC DNA]</scope>
    <source>
        <strain evidence="5">W106-1 / CGMCC3.15140</strain>
    </source>
</reference>
<dbReference type="HOGENOM" id="CLU_013260_4_0_1"/>
<dbReference type="InParanoid" id="W3XBT8"/>
<dbReference type="CDD" id="cd12148">
    <property type="entry name" value="fungal_TF_MHR"/>
    <property type="match status" value="1"/>
</dbReference>
<keyword evidence="5" id="KW-1185">Reference proteome</keyword>
<organism evidence="4 5">
    <name type="scientific">Pestalotiopsis fici (strain W106-1 / CGMCC3.15140)</name>
    <dbReference type="NCBI Taxonomy" id="1229662"/>
    <lineage>
        <taxon>Eukaryota</taxon>
        <taxon>Fungi</taxon>
        <taxon>Dikarya</taxon>
        <taxon>Ascomycota</taxon>
        <taxon>Pezizomycotina</taxon>
        <taxon>Sordariomycetes</taxon>
        <taxon>Xylariomycetidae</taxon>
        <taxon>Amphisphaeriales</taxon>
        <taxon>Sporocadaceae</taxon>
        <taxon>Pestalotiopsis</taxon>
    </lineage>
</organism>
<gene>
    <name evidence="4" type="ORF">PFICI_05429</name>
</gene>
<protein>
    <recommendedName>
        <fullName evidence="3">Xylanolytic transcriptional activator regulatory domain-containing protein</fullName>
    </recommendedName>
</protein>
<sequence length="580" mass="65070">MLEHVASRDDVDSSASKGLTFGFGSTQEICQAQARPDDWLSSMQLATLISSRIVFPSYSAAVLLLDSYERSVDYVCHVLHLPSTRAMMRTAYLRLGRQETIAPGQAAVLLAVFAFSVYFYEAAPASEVATGERDALALCRHWSKGAMDILDYSQRHSTGSLEDVQACVIMSYVTYYLEGMSKKGRMLMASAVAIARDLRLNRLDAEDDVVHKDDERTAQAVICQEVKRRIFWHLVATDWLQSTVSGPQEGMYFIHPHHIHVKLPKNCDHEFLAFDEIGTTGSESRPTSMTFFLAKLRLAHICREITDTIPLETAKLMRTPYENIIAVDQKLKAFLSDLPFFLQLNPESRTRSRSLETVYDKVPLMRFLLLTTAHSRRCRLHQKFLLRLSSDARYTYSRRACLESARAIIRAFDDSARRSDSPSIPTAIARMASAVHYTHLALTVMVMDLCFNKGEDDMEERKQEVRAAMKMLEGVREASPLTDRSLHSLRQILHKSNIELGGPIMAPIDNVSNTVQISQPGAETVLSNDGSPQLPPGLTVGDWNEAFTSLSNSWTLTDQELSLGSATWDDIFSALNSRPF</sequence>
<dbReference type="InterPro" id="IPR050613">
    <property type="entry name" value="Sec_Metabolite_Reg"/>
</dbReference>
<dbReference type="OMA" id="VVCQHEG"/>
<comment type="subcellular location">
    <subcellularLocation>
        <location evidence="1">Nucleus</location>
    </subcellularLocation>
</comment>